<comment type="caution">
    <text evidence="2">The sequence shown here is derived from an EMBL/GenBank/DDBJ whole genome shotgun (WGS) entry which is preliminary data.</text>
</comment>
<dbReference type="CDD" id="cd23659">
    <property type="entry name" value="USP_At3g01520-like"/>
    <property type="match status" value="1"/>
</dbReference>
<name>A0A9D4U2V9_ADICA</name>
<dbReference type="InterPro" id="IPR014729">
    <property type="entry name" value="Rossmann-like_a/b/a_fold"/>
</dbReference>
<organism evidence="2 3">
    <name type="scientific">Adiantum capillus-veneris</name>
    <name type="common">Maidenhair fern</name>
    <dbReference type="NCBI Taxonomy" id="13818"/>
    <lineage>
        <taxon>Eukaryota</taxon>
        <taxon>Viridiplantae</taxon>
        <taxon>Streptophyta</taxon>
        <taxon>Embryophyta</taxon>
        <taxon>Tracheophyta</taxon>
        <taxon>Polypodiopsida</taxon>
        <taxon>Polypodiidae</taxon>
        <taxon>Polypodiales</taxon>
        <taxon>Pteridineae</taxon>
        <taxon>Pteridaceae</taxon>
        <taxon>Vittarioideae</taxon>
        <taxon>Adiantum</taxon>
    </lineage>
</organism>
<reference evidence="2" key="1">
    <citation type="submission" date="2021-01" db="EMBL/GenBank/DDBJ databases">
        <title>Adiantum capillus-veneris genome.</title>
        <authorList>
            <person name="Fang Y."/>
            <person name="Liao Q."/>
        </authorList>
    </citation>
    <scope>NUCLEOTIDE SEQUENCE</scope>
    <source>
        <strain evidence="2">H3</strain>
        <tissue evidence="2">Leaf</tissue>
    </source>
</reference>
<keyword evidence="3" id="KW-1185">Reference proteome</keyword>
<sequence length="233" mass="26194">METVGGCNSQEEVIACAHHPCRPQRRHWRHLHGSHADVSPLVCLSKPPVKILQSEFLCVSKRFPTEIMASRRIGVALDFSAGSKYAMEWALKNIAKEGDHLICIIVNQRMKMVGGMHLWEDYGSPLMPLSEFSAHGVSSKYGVTQDSQTLFLLEREAREKQLEVTFKIYWGDAREKVCDAVVDLLLDCIVMGSRGYGKRKRTRLGSVSNYVVNNAPCRVTVVNFPSDSNDVDR</sequence>
<dbReference type="EMBL" id="JABFUD020000024">
    <property type="protein sequence ID" value="KAI5060132.1"/>
    <property type="molecule type" value="Genomic_DNA"/>
</dbReference>
<evidence type="ECO:0000313" key="2">
    <source>
        <dbReference type="EMBL" id="KAI5060132.1"/>
    </source>
</evidence>
<gene>
    <name evidence="2" type="ORF">GOP47_0024552</name>
</gene>
<dbReference type="PANTHER" id="PTHR46100">
    <property type="entry name" value="IMP2'P"/>
    <property type="match status" value="1"/>
</dbReference>
<proteinExistence type="predicted"/>
<dbReference type="AlphaFoldDB" id="A0A9D4U2V9"/>
<dbReference type="Gene3D" id="3.40.50.620">
    <property type="entry name" value="HUPs"/>
    <property type="match status" value="1"/>
</dbReference>
<feature type="domain" description="UspA" evidence="1">
    <location>
        <begin position="71"/>
        <end position="222"/>
    </location>
</feature>
<dbReference type="Proteomes" id="UP000886520">
    <property type="component" value="Chromosome 24"/>
</dbReference>
<dbReference type="InterPro" id="IPR006015">
    <property type="entry name" value="Universal_stress_UspA"/>
</dbReference>
<evidence type="ECO:0000313" key="3">
    <source>
        <dbReference type="Proteomes" id="UP000886520"/>
    </source>
</evidence>
<dbReference type="Pfam" id="PF00582">
    <property type="entry name" value="Usp"/>
    <property type="match status" value="1"/>
</dbReference>
<accession>A0A9D4U2V9</accession>
<dbReference type="PANTHER" id="PTHR46100:SF4">
    <property type="entry name" value="USPA DOMAIN-CONTAINING PROTEIN"/>
    <property type="match status" value="1"/>
</dbReference>
<dbReference type="OrthoDB" id="843225at2759"/>
<evidence type="ECO:0000259" key="1">
    <source>
        <dbReference type="Pfam" id="PF00582"/>
    </source>
</evidence>
<dbReference type="PRINTS" id="PR01438">
    <property type="entry name" value="UNVRSLSTRESS"/>
</dbReference>
<dbReference type="SUPFAM" id="SSF52402">
    <property type="entry name" value="Adenine nucleotide alpha hydrolases-like"/>
    <property type="match status" value="1"/>
</dbReference>
<dbReference type="InterPro" id="IPR006016">
    <property type="entry name" value="UspA"/>
</dbReference>
<protein>
    <recommendedName>
        <fullName evidence="1">UspA domain-containing protein</fullName>
    </recommendedName>
</protein>